<dbReference type="EMBL" id="JAGRPV010000001">
    <property type="protein sequence ID" value="MDI4644931.1"/>
    <property type="molecule type" value="Genomic_DNA"/>
</dbReference>
<evidence type="ECO:0000256" key="1">
    <source>
        <dbReference type="ARBA" id="ARBA00022670"/>
    </source>
</evidence>
<evidence type="ECO:0000256" key="2">
    <source>
        <dbReference type="ARBA" id="ARBA00022723"/>
    </source>
</evidence>
<organism evidence="7 8">
    <name type="scientific">Cohnella hashimotonis</name>
    <dbReference type="NCBI Taxonomy" id="2826895"/>
    <lineage>
        <taxon>Bacteria</taxon>
        <taxon>Bacillati</taxon>
        <taxon>Bacillota</taxon>
        <taxon>Bacilli</taxon>
        <taxon>Bacillales</taxon>
        <taxon>Paenibacillaceae</taxon>
        <taxon>Cohnella</taxon>
    </lineage>
</organism>
<proteinExistence type="predicted"/>
<keyword evidence="3" id="KW-0378">Hydrolase</keyword>
<evidence type="ECO:0000256" key="3">
    <source>
        <dbReference type="ARBA" id="ARBA00022801"/>
    </source>
</evidence>
<keyword evidence="4" id="KW-0862">Zinc</keyword>
<dbReference type="RefSeq" id="WP_282907900.1">
    <property type="nucleotide sequence ID" value="NZ_JAGRPV010000001.1"/>
</dbReference>
<dbReference type="InterPro" id="IPR000555">
    <property type="entry name" value="JAMM/MPN+_dom"/>
</dbReference>
<comment type="caution">
    <text evidence="7">The sequence shown here is derived from an EMBL/GenBank/DDBJ whole genome shotgun (WGS) entry which is preliminary data.</text>
</comment>
<protein>
    <submittedName>
        <fullName evidence="7">M67 family metallopeptidase</fullName>
    </submittedName>
</protein>
<keyword evidence="8" id="KW-1185">Reference proteome</keyword>
<evidence type="ECO:0000259" key="6">
    <source>
        <dbReference type="SMART" id="SM00232"/>
    </source>
</evidence>
<evidence type="ECO:0000256" key="5">
    <source>
        <dbReference type="ARBA" id="ARBA00023049"/>
    </source>
</evidence>
<name>A0ABT6TDM4_9BACL</name>
<dbReference type="Proteomes" id="UP001161691">
    <property type="component" value="Unassembled WGS sequence"/>
</dbReference>
<keyword evidence="2" id="KW-0479">Metal-binding</keyword>
<keyword evidence="1" id="KW-0645">Protease</keyword>
<feature type="domain" description="JAB1/MPN/MOV34 metalloenzyme" evidence="6">
    <location>
        <begin position="5"/>
        <end position="136"/>
    </location>
</feature>
<reference evidence="7" key="1">
    <citation type="submission" date="2023-04" db="EMBL/GenBank/DDBJ databases">
        <title>Comparative genomic analysis of Cohnella hashimotonis sp. nov., isolated from the International Space Station.</title>
        <authorList>
            <person name="Venkateswaran K."/>
            <person name="Simpson A."/>
        </authorList>
    </citation>
    <scope>NUCLEOTIDE SEQUENCE</scope>
    <source>
        <strain evidence="7">F6_2S_P_1</strain>
    </source>
</reference>
<dbReference type="Pfam" id="PF14464">
    <property type="entry name" value="Prok-JAB"/>
    <property type="match status" value="1"/>
</dbReference>
<dbReference type="SUPFAM" id="SSF102712">
    <property type="entry name" value="JAB1/MPN domain"/>
    <property type="match status" value="1"/>
</dbReference>
<dbReference type="Gene3D" id="3.40.140.10">
    <property type="entry name" value="Cytidine Deaminase, domain 2"/>
    <property type="match status" value="1"/>
</dbReference>
<dbReference type="PANTHER" id="PTHR34858">
    <property type="entry name" value="CYSO-CYSTEINE PEPTIDASE"/>
    <property type="match status" value="1"/>
</dbReference>
<dbReference type="SMART" id="SM00232">
    <property type="entry name" value="JAB_MPN"/>
    <property type="match status" value="1"/>
</dbReference>
<sequence>MMPKAVHMTETLLHTLVDGCRQTLPLEACGILLGASQETMIAVSDILFIPNAAADPAYTFAFEPSAWIEAVYAAQKSRQKVVGFFHSHPAGPPLPSDRDLRGWDGFGCHLIVSLQPSAETLAYEQNDEGTWTPIRLCIR</sequence>
<evidence type="ECO:0000256" key="4">
    <source>
        <dbReference type="ARBA" id="ARBA00022833"/>
    </source>
</evidence>
<evidence type="ECO:0000313" key="8">
    <source>
        <dbReference type="Proteomes" id="UP001161691"/>
    </source>
</evidence>
<dbReference type="PANTHER" id="PTHR34858:SF1">
    <property type="entry name" value="CYSO-CYSTEINE PEPTIDASE"/>
    <property type="match status" value="1"/>
</dbReference>
<evidence type="ECO:0000313" key="7">
    <source>
        <dbReference type="EMBL" id="MDI4644931.1"/>
    </source>
</evidence>
<dbReference type="InterPro" id="IPR051929">
    <property type="entry name" value="VirAsm_ModProt"/>
</dbReference>
<keyword evidence="5" id="KW-0482">Metalloprotease</keyword>
<dbReference type="CDD" id="cd08070">
    <property type="entry name" value="MPN_like"/>
    <property type="match status" value="1"/>
</dbReference>
<dbReference type="InterPro" id="IPR028090">
    <property type="entry name" value="JAB_dom_prok"/>
</dbReference>
<gene>
    <name evidence="7" type="ORF">KB449_08160</name>
</gene>
<accession>A0ABT6TDM4</accession>